<dbReference type="Gene3D" id="3.55.50.10">
    <property type="entry name" value="Baseplate protein-like domains"/>
    <property type="match status" value="1"/>
</dbReference>
<sequence length="360" mass="38785">MMEASVASTSPVFTVDGDLERGLARDCVRLEVGEDVAGLRTLEARFVAVGAGVPGPPGPLAHLDGSLDLGRAMQVALGPPTAQRIVFAGTISALELVLEDGNPPVVVVLAEDALMRLRLTRRSRTYHDVTDADVARDIADAHGLAADVDADGPRYDVVQQLNQSDLAFLRDRARLLGAELWSTGRTLHFRDRTMRSGTELTLVRGAELLSVRLVADLSEQRSEVVVTGYDASTRAVVDERAGPEVVEKEIIGGRCGARLVTQALGPSASLRVREVALDATEAAAWARAEMLRRGRRFVTVTGTTLGSPDLVVGSRVRLQDVGAVFEGEGYQITSVRHTFDLHRGFRTRFDAERATLNEVA</sequence>
<dbReference type="RefSeq" id="WP_274200025.1">
    <property type="nucleotide sequence ID" value="NZ_JAQZAO010000003.1"/>
</dbReference>
<comment type="caution">
    <text evidence="1">The sequence shown here is derived from an EMBL/GenBank/DDBJ whole genome shotgun (WGS) entry which is preliminary data.</text>
</comment>
<dbReference type="Pfam" id="PF05954">
    <property type="entry name" value="Phage_GPD"/>
    <property type="match status" value="1"/>
</dbReference>
<gene>
    <name evidence="1" type="ORF">PGB27_08985</name>
</gene>
<organism evidence="1 2">
    <name type="scientific">Actinomycetospora lemnae</name>
    <dbReference type="NCBI Taxonomy" id="3019891"/>
    <lineage>
        <taxon>Bacteria</taxon>
        <taxon>Bacillati</taxon>
        <taxon>Actinomycetota</taxon>
        <taxon>Actinomycetes</taxon>
        <taxon>Pseudonocardiales</taxon>
        <taxon>Pseudonocardiaceae</taxon>
        <taxon>Actinomycetospora</taxon>
    </lineage>
</organism>
<dbReference type="Gene3D" id="2.30.110.50">
    <property type="match status" value="1"/>
</dbReference>
<name>A0ABT5SRM1_9PSEU</name>
<evidence type="ECO:0000313" key="2">
    <source>
        <dbReference type="Proteomes" id="UP001300763"/>
    </source>
</evidence>
<evidence type="ECO:0000313" key="1">
    <source>
        <dbReference type="EMBL" id="MDD7965485.1"/>
    </source>
</evidence>
<dbReference type="Proteomes" id="UP001300763">
    <property type="component" value="Unassembled WGS sequence"/>
</dbReference>
<dbReference type="SUPFAM" id="SSF69279">
    <property type="entry name" value="Phage tail proteins"/>
    <property type="match status" value="1"/>
</dbReference>
<accession>A0ABT5SRM1</accession>
<reference evidence="1 2" key="1">
    <citation type="submission" date="2023-02" db="EMBL/GenBank/DDBJ databases">
        <title>Genome sequencing required for Actinomycetospora new species description.</title>
        <authorList>
            <person name="Saimee Y."/>
            <person name="Duangmal K."/>
        </authorList>
    </citation>
    <scope>NUCLEOTIDE SEQUENCE [LARGE SCALE GENOMIC DNA]</scope>
    <source>
        <strain evidence="1 2">DW7H6</strain>
    </source>
</reference>
<dbReference type="EMBL" id="JAQZAO010000003">
    <property type="protein sequence ID" value="MDD7965485.1"/>
    <property type="molecule type" value="Genomic_DNA"/>
</dbReference>
<keyword evidence="2" id="KW-1185">Reference proteome</keyword>
<proteinExistence type="predicted"/>
<protein>
    <submittedName>
        <fullName evidence="1">Contractile injection system protein, VgrG/Pvc8 family</fullName>
    </submittedName>
</protein>